<evidence type="ECO:0000256" key="5">
    <source>
        <dbReference type="ARBA" id="ARBA00023136"/>
    </source>
</evidence>
<dbReference type="PANTHER" id="PTHR30572:SF18">
    <property type="entry name" value="ABC-TYPE MACROLIDE FAMILY EXPORT SYSTEM PERMEASE COMPONENT 2"/>
    <property type="match status" value="1"/>
</dbReference>
<dbReference type="InterPro" id="IPR003838">
    <property type="entry name" value="ABC3_permease_C"/>
</dbReference>
<gene>
    <name evidence="9" type="ORF">GCM10007423_19870</name>
</gene>
<evidence type="ECO:0000313" key="9">
    <source>
        <dbReference type="EMBL" id="GGH31185.1"/>
    </source>
</evidence>
<reference evidence="10" key="1">
    <citation type="journal article" date="2019" name="Int. J. Syst. Evol. Microbiol.">
        <title>The Global Catalogue of Microorganisms (GCM) 10K type strain sequencing project: providing services to taxonomists for standard genome sequencing and annotation.</title>
        <authorList>
            <consortium name="The Broad Institute Genomics Platform"/>
            <consortium name="The Broad Institute Genome Sequencing Center for Infectious Disease"/>
            <person name="Wu L."/>
            <person name="Ma J."/>
        </authorList>
    </citation>
    <scope>NUCLEOTIDE SEQUENCE [LARGE SCALE GENOMIC DNA]</scope>
    <source>
        <strain evidence="10">CGMCC 1.15288</strain>
    </source>
</reference>
<dbReference type="InterPro" id="IPR050250">
    <property type="entry name" value="Macrolide_Exporter_MacB"/>
</dbReference>
<feature type="domain" description="MacB-like periplasmic core" evidence="8">
    <location>
        <begin position="550"/>
        <end position="689"/>
    </location>
</feature>
<feature type="domain" description="ABC3 transporter permease C-terminal" evidence="7">
    <location>
        <begin position="369"/>
        <end position="485"/>
    </location>
</feature>
<feature type="transmembrane region" description="Helical" evidence="6">
    <location>
        <begin position="507"/>
        <end position="527"/>
    </location>
</feature>
<evidence type="ECO:0000256" key="2">
    <source>
        <dbReference type="ARBA" id="ARBA00022475"/>
    </source>
</evidence>
<keyword evidence="2" id="KW-1003">Cell membrane</keyword>
<dbReference type="EMBL" id="BMIA01000001">
    <property type="protein sequence ID" value="GGH31185.1"/>
    <property type="molecule type" value="Genomic_DNA"/>
</dbReference>
<feature type="transmembrane region" description="Helical" evidence="6">
    <location>
        <begin position="844"/>
        <end position="866"/>
    </location>
</feature>
<dbReference type="RefSeq" id="WP_188931201.1">
    <property type="nucleotide sequence ID" value="NZ_BMIA01000001.1"/>
</dbReference>
<evidence type="ECO:0000259" key="8">
    <source>
        <dbReference type="Pfam" id="PF12704"/>
    </source>
</evidence>
<organism evidence="9 10">
    <name type="scientific">Dyadobacter endophyticus</name>
    <dbReference type="NCBI Taxonomy" id="1749036"/>
    <lineage>
        <taxon>Bacteria</taxon>
        <taxon>Pseudomonadati</taxon>
        <taxon>Bacteroidota</taxon>
        <taxon>Cytophagia</taxon>
        <taxon>Cytophagales</taxon>
        <taxon>Spirosomataceae</taxon>
        <taxon>Dyadobacter</taxon>
    </lineage>
</organism>
<feature type="transmembrane region" description="Helical" evidence="6">
    <location>
        <begin position="805"/>
        <end position="832"/>
    </location>
</feature>
<evidence type="ECO:0000256" key="1">
    <source>
        <dbReference type="ARBA" id="ARBA00004651"/>
    </source>
</evidence>
<keyword evidence="3 6" id="KW-0812">Transmembrane</keyword>
<evidence type="ECO:0000259" key="7">
    <source>
        <dbReference type="Pfam" id="PF02687"/>
    </source>
</evidence>
<comment type="caution">
    <text evidence="9">The sequence shown here is derived from an EMBL/GenBank/DDBJ whole genome shotgun (WGS) entry which is preliminary data.</text>
</comment>
<feature type="transmembrane region" description="Helical" evidence="6">
    <location>
        <begin position="96"/>
        <end position="119"/>
    </location>
</feature>
<proteinExistence type="predicted"/>
<sequence length="885" mass="98642">MKKPDPQPPKWATSFLRWYCRPRLLEDLEGDLYEYFLRNVREKGPGRARFVYMLDVIKFLRPYTIRKIELLTFITHFMMIGSYFKTSRRNLVRNKLFSFINIVGLAVSMSVGLLVIAIVNDLRSYDDFHEKKDRIYRVITRHQDDGQPPMDLASSSVRVAQRLGGDVPGIEDFTIIRNGFSGDAKVGQNTFPLEGTYADQSFFKVLTFPLIAGNPATALKEPYSLVLTEKTALKLFGNTHVLGQTVRFDTLDYQVTGVAKDVPHLSHIRFDALISFATAYATFGKKDEGFDNWDNVWSNYIYVTLPKSGNTAGIQRAFNQVSKEENKALYRKKVTLSLQPLKDIALGGKLSNNTGPRMTPLMLWILGGLAFVIILSACFNYTNLSVARSLRRSREVGVRKIIGARGSHVLGQFMAESVMIAFLALLFSFGLYLFLRREFLALDPHIPEIFTLGLSVRSVLCFVALAAFTGLAAGFLPAVFFSKINALSVMKDASGIKIFKHIGLRRVLIVAQYALSLIFIATTLVGYSQYKGFLNFDLGFNTENILNIKLRGKDAAALKKELAEIPGVKQVSQSSMVTSLGSIYGFTMKYQPGAASPGNAPMAGDSALVWMNMVDENYLPIHQHQLLAGKNFTLRPEKGKESEIIVNQQVLKRLNIAGRDPQKALGQVVEVDGQKLAIVGVLKDFHYGTMENKIEPVMFRYSKSETWGYLNLQIASKDVESTMVKIESAWKRFDPVHPLKANFYDQQIEEAYSEFSMMVKTIGFLAFLAICIASLGLFGMVVFTTETKLKEISIRKVLGASEPGLIYLLCRGFITLLAIAALIALPATYLLFDKVILARFAYHQPIGVAELLGGTLAVMLLALVMIGSQTAKAARSNPARVLKSD</sequence>
<feature type="transmembrane region" description="Helical" evidence="6">
    <location>
        <begin position="409"/>
        <end position="435"/>
    </location>
</feature>
<keyword evidence="5 6" id="KW-0472">Membrane</keyword>
<feature type="domain" description="ABC3 transporter permease C-terminal" evidence="7">
    <location>
        <begin position="764"/>
        <end position="878"/>
    </location>
</feature>
<evidence type="ECO:0000313" key="10">
    <source>
        <dbReference type="Proteomes" id="UP000600214"/>
    </source>
</evidence>
<name>A0ABQ1YMY4_9BACT</name>
<protein>
    <submittedName>
        <fullName evidence="9">ABC transporter permease</fullName>
    </submittedName>
</protein>
<feature type="domain" description="MacB-like periplasmic core" evidence="8">
    <location>
        <begin position="98"/>
        <end position="320"/>
    </location>
</feature>
<dbReference type="InterPro" id="IPR047699">
    <property type="entry name" value="Permease_put_prefix"/>
</dbReference>
<dbReference type="PANTHER" id="PTHR30572">
    <property type="entry name" value="MEMBRANE COMPONENT OF TRANSPORTER-RELATED"/>
    <property type="match status" value="1"/>
</dbReference>
<accession>A0ABQ1YMY4</accession>
<dbReference type="NCBIfam" id="NF038404">
    <property type="entry name" value="perm_prefix_2"/>
    <property type="match status" value="1"/>
</dbReference>
<feature type="transmembrane region" description="Helical" evidence="6">
    <location>
        <begin position="63"/>
        <end position="84"/>
    </location>
</feature>
<evidence type="ECO:0000256" key="3">
    <source>
        <dbReference type="ARBA" id="ARBA00022692"/>
    </source>
</evidence>
<keyword evidence="4 6" id="KW-1133">Transmembrane helix</keyword>
<feature type="transmembrane region" description="Helical" evidence="6">
    <location>
        <begin position="455"/>
        <end position="481"/>
    </location>
</feature>
<feature type="transmembrane region" description="Helical" evidence="6">
    <location>
        <begin position="361"/>
        <end position="384"/>
    </location>
</feature>
<feature type="transmembrane region" description="Helical" evidence="6">
    <location>
        <begin position="762"/>
        <end position="784"/>
    </location>
</feature>
<evidence type="ECO:0000256" key="6">
    <source>
        <dbReference type="SAM" id="Phobius"/>
    </source>
</evidence>
<evidence type="ECO:0000256" key="4">
    <source>
        <dbReference type="ARBA" id="ARBA00022989"/>
    </source>
</evidence>
<keyword evidence="10" id="KW-1185">Reference proteome</keyword>
<dbReference type="Pfam" id="PF02687">
    <property type="entry name" value="FtsX"/>
    <property type="match status" value="2"/>
</dbReference>
<dbReference type="Pfam" id="PF12704">
    <property type="entry name" value="MacB_PCD"/>
    <property type="match status" value="2"/>
</dbReference>
<dbReference type="InterPro" id="IPR025857">
    <property type="entry name" value="MacB_PCD"/>
</dbReference>
<dbReference type="Proteomes" id="UP000600214">
    <property type="component" value="Unassembled WGS sequence"/>
</dbReference>
<comment type="subcellular location">
    <subcellularLocation>
        <location evidence="1">Cell membrane</location>
        <topology evidence="1">Multi-pass membrane protein</topology>
    </subcellularLocation>
</comment>